<dbReference type="Pfam" id="PF01225">
    <property type="entry name" value="Mur_ligase"/>
    <property type="match status" value="1"/>
</dbReference>
<evidence type="ECO:0000313" key="13">
    <source>
        <dbReference type="Proteomes" id="UP000185062"/>
    </source>
</evidence>
<comment type="function">
    <text evidence="7">Catalyzes the addition of meso-diaminopimelic acid to the nucleotide precursor UDP-N-acetylmuramoyl-L-alanyl-D-glutamate (UMAG) in the biosynthesis of bacterial cell-wall peptidoglycan.</text>
</comment>
<comment type="pathway">
    <text evidence="7 8">Cell wall biogenesis; peptidoglycan biosynthesis.</text>
</comment>
<dbReference type="PANTHER" id="PTHR23135:SF4">
    <property type="entry name" value="UDP-N-ACETYLMURAMOYL-L-ALANYL-D-GLUTAMATE--2,6-DIAMINOPIMELATE LIGASE MURE HOMOLOG, CHLOROPLASTIC"/>
    <property type="match status" value="1"/>
</dbReference>
<evidence type="ECO:0000256" key="4">
    <source>
        <dbReference type="ARBA" id="ARBA00022984"/>
    </source>
</evidence>
<feature type="binding site" evidence="7">
    <location>
        <begin position="428"/>
        <end position="431"/>
    </location>
    <ligand>
        <name>meso-2,6-diaminopimelate</name>
        <dbReference type="ChEBI" id="CHEBI:57791"/>
    </ligand>
</feature>
<name>A0A1N6FLX1_9PROT</name>
<dbReference type="GO" id="GO:0005524">
    <property type="term" value="F:ATP binding"/>
    <property type="evidence" value="ECO:0007669"/>
    <property type="project" value="UniProtKB-UniRule"/>
</dbReference>
<evidence type="ECO:0000259" key="10">
    <source>
        <dbReference type="Pfam" id="PF02875"/>
    </source>
</evidence>
<comment type="cofactor">
    <cofactor evidence="7">
        <name>Mg(2+)</name>
        <dbReference type="ChEBI" id="CHEBI:18420"/>
    </cofactor>
</comment>
<dbReference type="Gene3D" id="3.90.190.20">
    <property type="entry name" value="Mur ligase, C-terminal domain"/>
    <property type="match status" value="1"/>
</dbReference>
<feature type="binding site" evidence="7">
    <location>
        <begin position="111"/>
        <end position="117"/>
    </location>
    <ligand>
        <name>ATP</name>
        <dbReference type="ChEBI" id="CHEBI:30616"/>
    </ligand>
</feature>
<feature type="binding site" evidence="7">
    <location>
        <position position="188"/>
    </location>
    <ligand>
        <name>UDP-N-acetyl-alpha-D-muramoyl-L-alanyl-D-glutamate</name>
        <dbReference type="ChEBI" id="CHEBI:83900"/>
    </ligand>
</feature>
<dbReference type="EC" id="6.3.2.13" evidence="7"/>
<feature type="binding site" evidence="7">
    <location>
        <begin position="153"/>
        <end position="154"/>
    </location>
    <ligand>
        <name>UDP-N-acetyl-alpha-D-muramoyl-L-alanyl-D-glutamate</name>
        <dbReference type="ChEBI" id="CHEBI:83900"/>
    </ligand>
</feature>
<feature type="domain" description="Mur ligase C-terminal" evidence="10">
    <location>
        <begin position="343"/>
        <end position="481"/>
    </location>
</feature>
<feature type="domain" description="Mur ligase N-terminal catalytic" evidence="9">
    <location>
        <begin position="21"/>
        <end position="95"/>
    </location>
</feature>
<keyword evidence="4 7" id="KW-0573">Peptidoglycan synthesis</keyword>
<comment type="subcellular location">
    <subcellularLocation>
        <location evidence="7 8">Cytoplasm</location>
    </subcellularLocation>
</comment>
<evidence type="ECO:0000256" key="2">
    <source>
        <dbReference type="ARBA" id="ARBA00022618"/>
    </source>
</evidence>
<feature type="modified residue" description="N6-carboxylysine" evidence="7">
    <location>
        <position position="220"/>
    </location>
</feature>
<sequence length="516" mass="56546">MAAKSYKPFDCNLLDNLGVPIKNLVADSRMIRPGDTFLAYAGEKSDARQFIPQAIAAGANAVIWERHNFVWNPDWKLPALPVTDLQAKAGLIANHVYGYPSQKLWLVGITGTNGKTSCSHWYAQAMAILQNKTGVMGTLGNGYPDRLEATINTTSDAILLQQRMAEFLQQDAGNVVMEVSSHGIVQGRINGVTFAVAVLTNLSRDHLDYHGNMDAYAAAKARLFFWPGLRYAVLNLDDILGVELSRQLASKPTKVIGYGFRQSEIAERYSNKFQMVRGSNLRMDIHGLAFDVEFEGNNGRLEIDLVGKFNASNLLAVLAVMLASGIRFSDSIQALQQVRPIPGRMEKLGGVGQPVVIVDYAHTPDALEKVLTALREIMHLSERRPTSVTLNAKLFCVFGCGGERDQGKRKLAGEVTTRLADEVIITSDNPRCEDARVIIDDIVAGVIPGVNYYVEENRALAIYQAIYSARKGDVVLIAGKGHEMYQEVNGRKLPFSDSQIALQVLQDLANGAQVPA</sequence>
<gene>
    <name evidence="7" type="primary">murE</name>
    <name evidence="12" type="ORF">SAMN02743940_0307</name>
</gene>
<dbReference type="InterPro" id="IPR004101">
    <property type="entry name" value="Mur_ligase_C"/>
</dbReference>
<dbReference type="Gene3D" id="3.40.1390.10">
    <property type="entry name" value="MurE/MurF, N-terminal domain"/>
    <property type="match status" value="1"/>
</dbReference>
<feature type="binding site" evidence="7">
    <location>
        <position position="180"/>
    </location>
    <ligand>
        <name>UDP-N-acetyl-alpha-D-muramoyl-L-alanyl-D-glutamate</name>
        <dbReference type="ChEBI" id="CHEBI:83900"/>
    </ligand>
</feature>
<dbReference type="InterPro" id="IPR036565">
    <property type="entry name" value="Mur-like_cat_sf"/>
</dbReference>
<dbReference type="SUPFAM" id="SSF53623">
    <property type="entry name" value="MurD-like peptide ligases, catalytic domain"/>
    <property type="match status" value="1"/>
</dbReference>
<dbReference type="InterPro" id="IPR036615">
    <property type="entry name" value="Mur_ligase_C_dom_sf"/>
</dbReference>
<dbReference type="InterPro" id="IPR000713">
    <property type="entry name" value="Mur_ligase_N"/>
</dbReference>
<feature type="binding site" evidence="7">
    <location>
        <position position="483"/>
    </location>
    <ligand>
        <name>meso-2,6-diaminopimelate</name>
        <dbReference type="ChEBI" id="CHEBI:57791"/>
    </ligand>
</feature>
<dbReference type="NCBIfam" id="NF001126">
    <property type="entry name" value="PRK00139.1-4"/>
    <property type="match status" value="1"/>
</dbReference>
<dbReference type="SUPFAM" id="SSF63418">
    <property type="entry name" value="MurE/MurF N-terminal domain"/>
    <property type="match status" value="1"/>
</dbReference>
<organism evidence="12 13">
    <name type="scientific">Nitrosomonas cryotolerans ATCC 49181</name>
    <dbReference type="NCBI Taxonomy" id="1131553"/>
    <lineage>
        <taxon>Bacteria</taxon>
        <taxon>Pseudomonadati</taxon>
        <taxon>Pseudomonadota</taxon>
        <taxon>Betaproteobacteria</taxon>
        <taxon>Nitrosomonadales</taxon>
        <taxon>Nitrosomonadaceae</taxon>
        <taxon>Nitrosomonas</taxon>
    </lineage>
</organism>
<feature type="binding site" evidence="7">
    <location>
        <position position="404"/>
    </location>
    <ligand>
        <name>meso-2,6-diaminopimelate</name>
        <dbReference type="ChEBI" id="CHEBI:57791"/>
    </ligand>
</feature>
<protein>
    <recommendedName>
        <fullName evidence="7">UDP-N-acetylmuramoyl-L-alanyl-D-glutamate--2,6-diaminopimelate ligase</fullName>
        <ecNumber evidence="7">6.3.2.13</ecNumber>
    </recommendedName>
    <alternativeName>
        <fullName evidence="7">Meso-A2pm-adding enzyme</fullName>
    </alternativeName>
    <alternativeName>
        <fullName evidence="7">Meso-diaminopimelate-adding enzyme</fullName>
    </alternativeName>
    <alternativeName>
        <fullName evidence="7">UDP-MurNAc-L-Ala-D-Glu:meso-diaminopimelate ligase</fullName>
    </alternativeName>
    <alternativeName>
        <fullName evidence="7">UDP-MurNAc-tripeptide synthetase</fullName>
    </alternativeName>
    <alternativeName>
        <fullName evidence="7">UDP-N-acetylmuramyl-tripeptide synthetase</fullName>
    </alternativeName>
</protein>
<dbReference type="GO" id="GO:0008360">
    <property type="term" value="P:regulation of cell shape"/>
    <property type="evidence" value="ECO:0007669"/>
    <property type="project" value="UniProtKB-KW"/>
</dbReference>
<keyword evidence="7" id="KW-0067">ATP-binding</keyword>
<dbReference type="SUPFAM" id="SSF53244">
    <property type="entry name" value="MurD-like peptide ligases, peptide-binding domain"/>
    <property type="match status" value="1"/>
</dbReference>
<dbReference type="InterPro" id="IPR013221">
    <property type="entry name" value="Mur_ligase_cen"/>
</dbReference>
<evidence type="ECO:0000259" key="11">
    <source>
        <dbReference type="Pfam" id="PF08245"/>
    </source>
</evidence>
<keyword evidence="7" id="KW-0547">Nucleotide-binding</keyword>
<keyword evidence="7" id="KW-0460">Magnesium</keyword>
<dbReference type="Pfam" id="PF08245">
    <property type="entry name" value="Mur_ligase_M"/>
    <property type="match status" value="1"/>
</dbReference>
<dbReference type="GO" id="GO:0000287">
    <property type="term" value="F:magnesium ion binding"/>
    <property type="evidence" value="ECO:0007669"/>
    <property type="project" value="UniProtKB-UniRule"/>
</dbReference>
<feature type="binding site" evidence="7">
    <location>
        <position position="28"/>
    </location>
    <ligand>
        <name>UDP-N-acetyl-alpha-D-muramoyl-L-alanyl-D-glutamate</name>
        <dbReference type="ChEBI" id="CHEBI:83900"/>
    </ligand>
</feature>
<dbReference type="PANTHER" id="PTHR23135">
    <property type="entry name" value="MUR LIGASE FAMILY MEMBER"/>
    <property type="match status" value="1"/>
</dbReference>
<accession>A0A1N6FLX1</accession>
<feature type="domain" description="Mur ligase central" evidence="11">
    <location>
        <begin position="109"/>
        <end position="320"/>
    </location>
</feature>
<dbReference type="STRING" id="44575.SAMN05216419_10195"/>
<keyword evidence="13" id="KW-1185">Reference proteome</keyword>
<evidence type="ECO:0000256" key="1">
    <source>
        <dbReference type="ARBA" id="ARBA00005898"/>
    </source>
</evidence>
<dbReference type="GO" id="GO:0071555">
    <property type="term" value="P:cell wall organization"/>
    <property type="evidence" value="ECO:0007669"/>
    <property type="project" value="UniProtKB-KW"/>
</dbReference>
<keyword evidence="7 12" id="KW-0436">Ligase</keyword>
<dbReference type="Proteomes" id="UP000185062">
    <property type="component" value="Unassembled WGS sequence"/>
</dbReference>
<comment type="catalytic activity">
    <reaction evidence="7">
        <text>UDP-N-acetyl-alpha-D-muramoyl-L-alanyl-D-glutamate + meso-2,6-diaminopimelate + ATP = UDP-N-acetyl-alpha-D-muramoyl-L-alanyl-gamma-D-glutamyl-meso-2,6-diaminopimelate + ADP + phosphate + H(+)</text>
        <dbReference type="Rhea" id="RHEA:23676"/>
        <dbReference type="ChEBI" id="CHEBI:15378"/>
        <dbReference type="ChEBI" id="CHEBI:30616"/>
        <dbReference type="ChEBI" id="CHEBI:43474"/>
        <dbReference type="ChEBI" id="CHEBI:57791"/>
        <dbReference type="ChEBI" id="CHEBI:83900"/>
        <dbReference type="ChEBI" id="CHEBI:83905"/>
        <dbReference type="ChEBI" id="CHEBI:456216"/>
        <dbReference type="EC" id="6.3.2.13"/>
    </reaction>
</comment>
<dbReference type="InterPro" id="IPR005761">
    <property type="entry name" value="UDP-N-AcMur-Glu-dNH2Pim_ligase"/>
</dbReference>
<dbReference type="NCBIfam" id="TIGR01085">
    <property type="entry name" value="murE"/>
    <property type="match status" value="1"/>
</dbReference>
<dbReference type="HAMAP" id="MF_00208">
    <property type="entry name" value="MurE"/>
    <property type="match status" value="1"/>
</dbReference>
<evidence type="ECO:0000256" key="8">
    <source>
        <dbReference type="RuleBase" id="RU004135"/>
    </source>
</evidence>
<dbReference type="InterPro" id="IPR035911">
    <property type="entry name" value="MurE/MurF_N"/>
</dbReference>
<dbReference type="RefSeq" id="WP_036573110.1">
    <property type="nucleotide sequence ID" value="NZ_FSRO01000001.1"/>
</dbReference>
<keyword evidence="7" id="KW-0963">Cytoplasm</keyword>
<evidence type="ECO:0000259" key="9">
    <source>
        <dbReference type="Pfam" id="PF01225"/>
    </source>
</evidence>
<dbReference type="eggNOG" id="COG0769">
    <property type="taxonomic scope" value="Bacteria"/>
</dbReference>
<feature type="binding site" evidence="7">
    <location>
        <position position="186"/>
    </location>
    <ligand>
        <name>UDP-N-acetyl-alpha-D-muramoyl-L-alanyl-D-glutamate</name>
        <dbReference type="ChEBI" id="CHEBI:83900"/>
    </ligand>
</feature>
<evidence type="ECO:0000256" key="5">
    <source>
        <dbReference type="ARBA" id="ARBA00023306"/>
    </source>
</evidence>
<dbReference type="Gene3D" id="3.40.1190.10">
    <property type="entry name" value="Mur-like, catalytic domain"/>
    <property type="match status" value="1"/>
</dbReference>
<comment type="caution">
    <text evidence="7">Lacks conserved residue(s) required for the propagation of feature annotation.</text>
</comment>
<dbReference type="GO" id="GO:0005737">
    <property type="term" value="C:cytoplasm"/>
    <property type="evidence" value="ECO:0007669"/>
    <property type="project" value="UniProtKB-SubCell"/>
</dbReference>
<feature type="binding site" evidence="7">
    <location>
        <position position="152"/>
    </location>
    <ligand>
        <name>UDP-N-acetyl-alpha-D-muramoyl-L-alanyl-D-glutamate</name>
        <dbReference type="ChEBI" id="CHEBI:83900"/>
    </ligand>
</feature>
<evidence type="ECO:0000256" key="7">
    <source>
        <dbReference type="HAMAP-Rule" id="MF_00208"/>
    </source>
</evidence>
<feature type="binding site" evidence="7">
    <location>
        <position position="479"/>
    </location>
    <ligand>
        <name>meso-2,6-diaminopimelate</name>
        <dbReference type="ChEBI" id="CHEBI:57791"/>
    </ligand>
</feature>
<comment type="PTM">
    <text evidence="7">Carboxylation is probably crucial for Mg(2+) binding and, consequently, for the gamma-phosphate positioning of ATP.</text>
</comment>
<proteinExistence type="inferred from homology"/>
<evidence type="ECO:0000313" key="12">
    <source>
        <dbReference type="EMBL" id="SIN96252.1"/>
    </source>
</evidence>
<reference evidence="12 13" key="1">
    <citation type="submission" date="2016-12" db="EMBL/GenBank/DDBJ databases">
        <authorList>
            <person name="Song W.-J."/>
            <person name="Kurnit D.M."/>
        </authorList>
    </citation>
    <scope>NUCLEOTIDE SEQUENCE [LARGE SCALE GENOMIC DNA]</scope>
    <source>
        <strain evidence="12 13">ATCC 49181</strain>
    </source>
</reference>
<dbReference type="GO" id="GO:0009252">
    <property type="term" value="P:peptidoglycan biosynthetic process"/>
    <property type="evidence" value="ECO:0007669"/>
    <property type="project" value="UniProtKB-UniRule"/>
</dbReference>
<comment type="similarity">
    <text evidence="1 7">Belongs to the MurCDEF family. MurE subfamily.</text>
</comment>
<evidence type="ECO:0000256" key="6">
    <source>
        <dbReference type="ARBA" id="ARBA00023316"/>
    </source>
</evidence>
<dbReference type="AlphaFoldDB" id="A0A1N6FLX1"/>
<dbReference type="EMBL" id="FSRO01000001">
    <property type="protein sequence ID" value="SIN96252.1"/>
    <property type="molecule type" value="Genomic_DNA"/>
</dbReference>
<keyword evidence="6 7" id="KW-0961">Cell wall biogenesis/degradation</keyword>
<evidence type="ECO:0000256" key="3">
    <source>
        <dbReference type="ARBA" id="ARBA00022960"/>
    </source>
</evidence>
<feature type="short sequence motif" description="Meso-diaminopimelate recognition motif" evidence="7">
    <location>
        <begin position="428"/>
        <end position="431"/>
    </location>
</feature>
<keyword evidence="5 7" id="KW-0131">Cell cycle</keyword>
<dbReference type="GO" id="GO:0051301">
    <property type="term" value="P:cell division"/>
    <property type="evidence" value="ECO:0007669"/>
    <property type="project" value="UniProtKB-KW"/>
</dbReference>
<dbReference type="UniPathway" id="UPA00219"/>
<dbReference type="GO" id="GO:0008765">
    <property type="term" value="F:UDP-N-acetylmuramoylalanyl-D-glutamate-2,6-diaminopimelate ligase activity"/>
    <property type="evidence" value="ECO:0007669"/>
    <property type="project" value="UniProtKB-UniRule"/>
</dbReference>
<dbReference type="Pfam" id="PF02875">
    <property type="entry name" value="Mur_ligase_C"/>
    <property type="match status" value="1"/>
</dbReference>
<keyword evidence="3 7" id="KW-0133">Cell shape</keyword>
<keyword evidence="2 7" id="KW-0132">Cell division</keyword>